<proteinExistence type="predicted"/>
<sequence length="60" mass="6578">KTRTKYGLRKECKNVLVAAIKGTSPGSATVKNFANMPLVHGSQEEREAALKAQEYMRGLV</sequence>
<reference evidence="1" key="1">
    <citation type="submission" date="2024-09" db="EMBL/GenBank/DDBJ databases">
        <title>Black Yeasts Isolated from many extreme environments.</title>
        <authorList>
            <person name="Coleine C."/>
            <person name="Stajich J.E."/>
            <person name="Selbmann L."/>
        </authorList>
    </citation>
    <scope>NUCLEOTIDE SEQUENCE</scope>
    <source>
        <strain evidence="1">CCFEE 5737</strain>
    </source>
</reference>
<gene>
    <name evidence="1" type="ORF">LTS18_006618</name>
</gene>
<name>A0ACC3DQ95_9PEZI</name>
<evidence type="ECO:0000313" key="2">
    <source>
        <dbReference type="Proteomes" id="UP001186974"/>
    </source>
</evidence>
<evidence type="ECO:0000313" key="1">
    <source>
        <dbReference type="EMBL" id="KAK3078789.1"/>
    </source>
</evidence>
<keyword evidence="2" id="KW-1185">Reference proteome</keyword>
<comment type="caution">
    <text evidence="1">The sequence shown here is derived from an EMBL/GenBank/DDBJ whole genome shotgun (WGS) entry which is preliminary data.</text>
</comment>
<accession>A0ACC3DQ95</accession>
<protein>
    <submittedName>
        <fullName evidence="1">Uncharacterized protein</fullName>
    </submittedName>
</protein>
<feature type="non-terminal residue" evidence="1">
    <location>
        <position position="1"/>
    </location>
</feature>
<dbReference type="Proteomes" id="UP001186974">
    <property type="component" value="Unassembled WGS sequence"/>
</dbReference>
<organism evidence="1 2">
    <name type="scientific">Coniosporium uncinatum</name>
    <dbReference type="NCBI Taxonomy" id="93489"/>
    <lineage>
        <taxon>Eukaryota</taxon>
        <taxon>Fungi</taxon>
        <taxon>Dikarya</taxon>
        <taxon>Ascomycota</taxon>
        <taxon>Pezizomycotina</taxon>
        <taxon>Dothideomycetes</taxon>
        <taxon>Dothideomycetes incertae sedis</taxon>
        <taxon>Coniosporium</taxon>
    </lineage>
</organism>
<dbReference type="EMBL" id="JAWDJW010001612">
    <property type="protein sequence ID" value="KAK3078789.1"/>
    <property type="molecule type" value="Genomic_DNA"/>
</dbReference>